<proteinExistence type="predicted"/>
<dbReference type="EMBL" id="SOAM01000005">
    <property type="protein sequence ID" value="TDS74508.1"/>
    <property type="molecule type" value="Genomic_DNA"/>
</dbReference>
<dbReference type="Pfam" id="PF18928">
    <property type="entry name" value="DUF5677"/>
    <property type="match status" value="1"/>
</dbReference>
<comment type="caution">
    <text evidence="1">The sequence shown here is derived from an EMBL/GenBank/DDBJ whole genome shotgun (WGS) entry which is preliminary data.</text>
</comment>
<accession>A0A4R7FE21</accession>
<keyword evidence="2" id="KW-1185">Reference proteome</keyword>
<dbReference type="Proteomes" id="UP000295344">
    <property type="component" value="Unassembled WGS sequence"/>
</dbReference>
<dbReference type="AlphaFoldDB" id="A0A4R7FE21"/>
<reference evidence="1 2" key="1">
    <citation type="submission" date="2019-03" db="EMBL/GenBank/DDBJ databases">
        <title>Genomic Encyclopedia of Archaeal and Bacterial Type Strains, Phase II (KMG-II): from individual species to whole genera.</title>
        <authorList>
            <person name="Goeker M."/>
        </authorList>
    </citation>
    <scope>NUCLEOTIDE SEQUENCE [LARGE SCALE GENOMIC DNA]</scope>
    <source>
        <strain evidence="1 2">DSM 24782</strain>
    </source>
</reference>
<evidence type="ECO:0000313" key="1">
    <source>
        <dbReference type="EMBL" id="TDS74508.1"/>
    </source>
</evidence>
<name>A0A4R7FE21_9MICO</name>
<dbReference type="RefSeq" id="WP_344460675.1">
    <property type="nucleotide sequence ID" value="NZ_BAAARP010000001.1"/>
</dbReference>
<gene>
    <name evidence="1" type="ORF">CLV52_3691</name>
</gene>
<organism evidence="1 2">
    <name type="scientific">Amnibacterium kyonggiense</name>
    <dbReference type="NCBI Taxonomy" id="595671"/>
    <lineage>
        <taxon>Bacteria</taxon>
        <taxon>Bacillati</taxon>
        <taxon>Actinomycetota</taxon>
        <taxon>Actinomycetes</taxon>
        <taxon>Micrococcales</taxon>
        <taxon>Microbacteriaceae</taxon>
        <taxon>Amnibacterium</taxon>
    </lineage>
</organism>
<dbReference type="InterPro" id="IPR043733">
    <property type="entry name" value="DUF5677"/>
</dbReference>
<evidence type="ECO:0000313" key="2">
    <source>
        <dbReference type="Proteomes" id="UP000295344"/>
    </source>
</evidence>
<protein>
    <submittedName>
        <fullName evidence="1">Uncharacterized protein</fullName>
    </submittedName>
</protein>
<sequence length="239" mass="27149">MSIWPDRPLVTVTAKEDAYLRSTAIWVFAEHAVRTAKAVLVLDEQKMYMQCAPLARLVYECGMTAAWMGQTPYSGHSLFKAAKKQHDLLIGDLARMANVPVPKDDEDAMTGLGDAEQLPKFWARAKVLDGGKWIHPYYRLLSAASHGDGSLVEEYLEEVDEEHAWGHRHQFRDPEQFRWRHVVLALTVVALNFALWTWDEVSVDHELRDDLERVGKKHHLGSRPVFDHDDPAKTAEPGA</sequence>